<dbReference type="PROSITE" id="PS51435">
    <property type="entry name" value="AP_NUCLEASE_F1_4"/>
    <property type="match status" value="1"/>
</dbReference>
<feature type="compositionally biased region" description="Basic residues" evidence="8">
    <location>
        <begin position="14"/>
        <end position="27"/>
    </location>
</feature>
<dbReference type="GO" id="GO:0006284">
    <property type="term" value="P:base-excision repair"/>
    <property type="evidence" value="ECO:0007669"/>
    <property type="project" value="TreeGrafter"/>
</dbReference>
<feature type="active site" description="Proton acceptor" evidence="5">
    <location>
        <position position="336"/>
    </location>
</feature>
<evidence type="ECO:0000313" key="10">
    <source>
        <dbReference type="EMBL" id="EHQ05635.1"/>
    </source>
</evidence>
<dbReference type="GO" id="GO:0046872">
    <property type="term" value="F:metal ion binding"/>
    <property type="evidence" value="ECO:0007669"/>
    <property type="project" value="UniProtKB-KW"/>
</dbReference>
<evidence type="ECO:0000256" key="8">
    <source>
        <dbReference type="SAM" id="MobiDB-lite"/>
    </source>
</evidence>
<dbReference type="Gene3D" id="3.60.10.10">
    <property type="entry name" value="Endonuclease/exonuclease/phosphatase"/>
    <property type="match status" value="1"/>
</dbReference>
<feature type="site" description="Transition state stabilizer" evidence="7">
    <location>
        <position position="241"/>
    </location>
</feature>
<keyword evidence="4 6" id="KW-0460">Magnesium</keyword>
<sequence>MAEKRAKKTDSRASKKTAVKTVKKSARKTAETVAKKATKKAAKKTDGTAKRSSVAPKKSSLPEERFAFRERELPAWPAAQTTLKLYSWNVNGIRAVSKKGFFDWLDQADPDIFCLQETRARTPQVVKEEQARPLLEDNRYCWYWANAEKGGYSGVATFSKYKPASYQSGFINDPADRNYNSEGRVMITEYPGFVLWNVYFPNGGRGPERVEYKLAFYEHCLDLWQKTRSEGKRIIITGDYNTAHKEIDLARPKENSKVTGFLPEERAFLDKMESLGYIDIFRRYDASPEKYTYWDQFTRARERNAGWRIDYFWISEETLPIIKNAWIEADVMGSDHCPVGLEVIVD</sequence>
<feature type="site" description="Important for catalytic activity" evidence="7">
    <location>
        <position position="310"/>
    </location>
</feature>
<dbReference type="GO" id="GO:0003906">
    <property type="term" value="F:DNA-(apurinic or apyrimidinic site) endonuclease activity"/>
    <property type="evidence" value="ECO:0007669"/>
    <property type="project" value="TreeGrafter"/>
</dbReference>
<evidence type="ECO:0000256" key="4">
    <source>
        <dbReference type="ARBA" id="ARBA00022842"/>
    </source>
</evidence>
<dbReference type="InterPro" id="IPR005135">
    <property type="entry name" value="Endo/exonuclease/phosphatase"/>
</dbReference>
<evidence type="ECO:0000256" key="3">
    <source>
        <dbReference type="ARBA" id="ARBA00022801"/>
    </source>
</evidence>
<comment type="cofactor">
    <cofactor evidence="6">
        <name>Mg(2+)</name>
        <dbReference type="ChEBI" id="CHEBI:18420"/>
    </cofactor>
    <cofactor evidence="6">
        <name>Mn(2+)</name>
        <dbReference type="ChEBI" id="CHEBI:29035"/>
    </cofactor>
    <text evidence="6">Probably binds two magnesium or manganese ions per subunit.</text>
</comment>
<organism evidence="10 11">
    <name type="scientific">Leptonema illini DSM 21528</name>
    <dbReference type="NCBI Taxonomy" id="929563"/>
    <lineage>
        <taxon>Bacteria</taxon>
        <taxon>Pseudomonadati</taxon>
        <taxon>Spirochaetota</taxon>
        <taxon>Spirochaetia</taxon>
        <taxon>Leptospirales</taxon>
        <taxon>Leptospiraceae</taxon>
        <taxon>Leptonema</taxon>
    </lineage>
</organism>
<protein>
    <submittedName>
        <fullName evidence="10">Exodeoxyribonuclease III Xth</fullName>
    </submittedName>
</protein>
<name>H2CF32_9LEPT</name>
<feature type="compositionally biased region" description="Basic and acidic residues" evidence="8">
    <location>
        <begin position="1"/>
        <end position="13"/>
    </location>
</feature>
<feature type="active site" description="Proton donor/acceptor" evidence="5">
    <location>
        <position position="239"/>
    </location>
</feature>
<evidence type="ECO:0000259" key="9">
    <source>
        <dbReference type="Pfam" id="PF03372"/>
    </source>
</evidence>
<dbReference type="InterPro" id="IPR036691">
    <property type="entry name" value="Endo/exonu/phosph_ase_sf"/>
</dbReference>
<feature type="region of interest" description="Disordered" evidence="8">
    <location>
        <begin position="1"/>
        <end position="61"/>
    </location>
</feature>
<dbReference type="HOGENOM" id="CLU_060600_0_0_12"/>
<dbReference type="AlphaFoldDB" id="H2CF32"/>
<evidence type="ECO:0000313" key="11">
    <source>
        <dbReference type="Proteomes" id="UP000005737"/>
    </source>
</evidence>
<evidence type="ECO:0000256" key="5">
    <source>
        <dbReference type="PIRSR" id="PIRSR604808-1"/>
    </source>
</evidence>
<feature type="binding site" evidence="6">
    <location>
        <position position="239"/>
    </location>
    <ligand>
        <name>Mg(2+)</name>
        <dbReference type="ChEBI" id="CHEBI:18420"/>
        <label>1</label>
    </ligand>
</feature>
<feature type="active site" evidence="5">
    <location>
        <position position="199"/>
    </location>
</feature>
<dbReference type="GO" id="GO:0008311">
    <property type="term" value="F:double-stranded DNA 3'-5' DNA exonuclease activity"/>
    <property type="evidence" value="ECO:0007669"/>
    <property type="project" value="TreeGrafter"/>
</dbReference>
<dbReference type="STRING" id="183.GCA_002009735_01704"/>
<feature type="domain" description="Endonuclease/exonuclease/phosphatase" evidence="9">
    <location>
        <begin position="87"/>
        <end position="336"/>
    </location>
</feature>
<dbReference type="PANTHER" id="PTHR22748">
    <property type="entry name" value="AP ENDONUCLEASE"/>
    <property type="match status" value="1"/>
</dbReference>
<keyword evidence="11" id="KW-1185">Reference proteome</keyword>
<proteinExistence type="inferred from homology"/>
<keyword evidence="3" id="KW-0378">Hydrolase</keyword>
<feature type="binding site" evidence="6">
    <location>
        <position position="117"/>
    </location>
    <ligand>
        <name>Mg(2+)</name>
        <dbReference type="ChEBI" id="CHEBI:18420"/>
        <label>1</label>
    </ligand>
</feature>
<feature type="binding site" evidence="6">
    <location>
        <position position="89"/>
    </location>
    <ligand>
        <name>Mg(2+)</name>
        <dbReference type="ChEBI" id="CHEBI:18420"/>
        <label>1</label>
    </ligand>
</feature>
<feature type="binding site" evidence="6">
    <location>
        <position position="335"/>
    </location>
    <ligand>
        <name>Mg(2+)</name>
        <dbReference type="ChEBI" id="CHEBI:18420"/>
        <label>1</label>
    </ligand>
</feature>
<feature type="binding site" evidence="6">
    <location>
        <position position="336"/>
    </location>
    <ligand>
        <name>Mg(2+)</name>
        <dbReference type="ChEBI" id="CHEBI:18420"/>
        <label>1</label>
    </ligand>
</feature>
<evidence type="ECO:0000256" key="2">
    <source>
        <dbReference type="ARBA" id="ARBA00022723"/>
    </source>
</evidence>
<feature type="site" description="Interaction with DNA substrate" evidence="7">
    <location>
        <position position="336"/>
    </location>
</feature>
<keyword evidence="6" id="KW-0464">Manganese</keyword>
<dbReference type="GO" id="GO:0008081">
    <property type="term" value="F:phosphoric diester hydrolase activity"/>
    <property type="evidence" value="ECO:0007669"/>
    <property type="project" value="TreeGrafter"/>
</dbReference>
<dbReference type="EMBL" id="JH597773">
    <property type="protein sequence ID" value="EHQ05635.1"/>
    <property type="molecule type" value="Genomic_DNA"/>
</dbReference>
<feature type="binding site" evidence="6">
    <location>
        <position position="241"/>
    </location>
    <ligand>
        <name>Mg(2+)</name>
        <dbReference type="ChEBI" id="CHEBI:18420"/>
        <label>1</label>
    </ligand>
</feature>
<comment type="similarity">
    <text evidence="1">Belongs to the DNA repair enzymes AP/ExoA family.</text>
</comment>
<dbReference type="NCBIfam" id="TIGR00633">
    <property type="entry name" value="xth"/>
    <property type="match status" value="1"/>
</dbReference>
<gene>
    <name evidence="10" type="ORF">Lepil_0934</name>
</gene>
<evidence type="ECO:0000256" key="1">
    <source>
        <dbReference type="ARBA" id="ARBA00007092"/>
    </source>
</evidence>
<dbReference type="InterPro" id="IPR004808">
    <property type="entry name" value="AP_endonuc_1"/>
</dbReference>
<dbReference type="NCBIfam" id="TIGR00195">
    <property type="entry name" value="exoDNase_III"/>
    <property type="match status" value="1"/>
</dbReference>
<keyword evidence="2 6" id="KW-0479">Metal-binding</keyword>
<accession>H2CF32</accession>
<dbReference type="PANTHER" id="PTHR22748:SF6">
    <property type="entry name" value="DNA-(APURINIC OR APYRIMIDINIC SITE) ENDONUCLEASE"/>
    <property type="match status" value="1"/>
</dbReference>
<dbReference type="Proteomes" id="UP000005737">
    <property type="component" value="Unassembled WGS sequence"/>
</dbReference>
<dbReference type="RefSeq" id="WP_002770461.1">
    <property type="nucleotide sequence ID" value="NZ_JH597773.1"/>
</dbReference>
<dbReference type="SUPFAM" id="SSF56219">
    <property type="entry name" value="DNase I-like"/>
    <property type="match status" value="1"/>
</dbReference>
<dbReference type="Pfam" id="PF03372">
    <property type="entry name" value="Exo_endo_phos"/>
    <property type="match status" value="1"/>
</dbReference>
<reference evidence="10 11" key="1">
    <citation type="submission" date="2011-10" db="EMBL/GenBank/DDBJ databases">
        <title>The Improved High-Quality Draft genome of Leptonema illini DSM 21528.</title>
        <authorList>
            <consortium name="US DOE Joint Genome Institute (JGI-PGF)"/>
            <person name="Lucas S."/>
            <person name="Copeland A."/>
            <person name="Lapidus A."/>
            <person name="Glavina del Rio T."/>
            <person name="Dalin E."/>
            <person name="Tice H."/>
            <person name="Bruce D."/>
            <person name="Goodwin L."/>
            <person name="Pitluck S."/>
            <person name="Peters L."/>
            <person name="Mikhailova N."/>
            <person name="Held B."/>
            <person name="Kyrpides N."/>
            <person name="Mavromatis K."/>
            <person name="Ivanova N."/>
            <person name="Markowitz V."/>
            <person name="Cheng J.-F."/>
            <person name="Hugenholtz P."/>
            <person name="Woyke T."/>
            <person name="Wu D."/>
            <person name="Gronow S."/>
            <person name="Wellnitz S."/>
            <person name="Brambilla E.-M."/>
            <person name="Klenk H.-P."/>
            <person name="Eisen J.A."/>
        </authorList>
    </citation>
    <scope>NUCLEOTIDE SEQUENCE [LARGE SCALE GENOMIC DNA]</scope>
    <source>
        <strain evidence="10 11">DSM 21528</strain>
    </source>
</reference>
<evidence type="ECO:0000256" key="7">
    <source>
        <dbReference type="PIRSR" id="PIRSR604808-3"/>
    </source>
</evidence>
<evidence type="ECO:0000256" key="6">
    <source>
        <dbReference type="PIRSR" id="PIRSR604808-2"/>
    </source>
</evidence>